<comment type="caution">
    <text evidence="2">The sequence shown here is derived from an EMBL/GenBank/DDBJ whole genome shotgun (WGS) entry which is preliminary data.</text>
</comment>
<feature type="region of interest" description="Disordered" evidence="1">
    <location>
        <begin position="21"/>
        <end position="85"/>
    </location>
</feature>
<reference evidence="2 3" key="1">
    <citation type="submission" date="2019-11" db="EMBL/GenBank/DDBJ databases">
        <title>Whole genome sequence of Oryza granulata.</title>
        <authorList>
            <person name="Li W."/>
        </authorList>
    </citation>
    <scope>NUCLEOTIDE SEQUENCE [LARGE SCALE GENOMIC DNA]</scope>
    <source>
        <strain evidence="3">cv. Menghai</strain>
        <tissue evidence="2">Leaf</tissue>
    </source>
</reference>
<accession>A0A6G1CTF9</accession>
<feature type="compositionally biased region" description="Basic and acidic residues" evidence="1">
    <location>
        <begin position="68"/>
        <end position="83"/>
    </location>
</feature>
<keyword evidence="3" id="KW-1185">Reference proteome</keyword>
<dbReference type="Proteomes" id="UP000479710">
    <property type="component" value="Unassembled WGS sequence"/>
</dbReference>
<dbReference type="EMBL" id="SPHZ02000008">
    <property type="protein sequence ID" value="KAF0903361.1"/>
    <property type="molecule type" value="Genomic_DNA"/>
</dbReference>
<name>A0A6G1CTF9_9ORYZ</name>
<sequence length="111" mass="12800">MRLKGKLATCEFALADKATRQAKACEDPTEKRHMEKALWATLPPSPSKRDHRRKRRWSSSGEVLAGGQDDHRQHRSEKQEGKKPHGYCLIHHMDAHDLANYYVVRGLLEKD</sequence>
<protein>
    <submittedName>
        <fullName evidence="2">Uncharacterized protein</fullName>
    </submittedName>
</protein>
<dbReference type="AlphaFoldDB" id="A0A6G1CTF9"/>
<gene>
    <name evidence="2" type="ORF">E2562_026910</name>
</gene>
<evidence type="ECO:0000313" key="3">
    <source>
        <dbReference type="Proteomes" id="UP000479710"/>
    </source>
</evidence>
<evidence type="ECO:0000256" key="1">
    <source>
        <dbReference type="SAM" id="MobiDB-lite"/>
    </source>
</evidence>
<evidence type="ECO:0000313" key="2">
    <source>
        <dbReference type="EMBL" id="KAF0903361.1"/>
    </source>
</evidence>
<feature type="compositionally biased region" description="Basic and acidic residues" evidence="1">
    <location>
        <begin position="21"/>
        <end position="36"/>
    </location>
</feature>
<proteinExistence type="predicted"/>
<organism evidence="2 3">
    <name type="scientific">Oryza meyeriana var. granulata</name>
    <dbReference type="NCBI Taxonomy" id="110450"/>
    <lineage>
        <taxon>Eukaryota</taxon>
        <taxon>Viridiplantae</taxon>
        <taxon>Streptophyta</taxon>
        <taxon>Embryophyta</taxon>
        <taxon>Tracheophyta</taxon>
        <taxon>Spermatophyta</taxon>
        <taxon>Magnoliopsida</taxon>
        <taxon>Liliopsida</taxon>
        <taxon>Poales</taxon>
        <taxon>Poaceae</taxon>
        <taxon>BOP clade</taxon>
        <taxon>Oryzoideae</taxon>
        <taxon>Oryzeae</taxon>
        <taxon>Oryzinae</taxon>
        <taxon>Oryza</taxon>
        <taxon>Oryza meyeriana</taxon>
    </lineage>
</organism>